<comment type="caution">
    <text evidence="1">The sequence shown here is derived from an EMBL/GenBank/DDBJ whole genome shotgun (WGS) entry which is preliminary data.</text>
</comment>
<organism evidence="1 2">
    <name type="scientific">Burkholderia stabilis</name>
    <dbReference type="NCBI Taxonomy" id="95485"/>
    <lineage>
        <taxon>Bacteria</taxon>
        <taxon>Pseudomonadati</taxon>
        <taxon>Pseudomonadota</taxon>
        <taxon>Betaproteobacteria</taxon>
        <taxon>Burkholderiales</taxon>
        <taxon>Burkholderiaceae</taxon>
        <taxon>Burkholderia</taxon>
        <taxon>Burkholderia cepacia complex</taxon>
    </lineage>
</organism>
<proteinExistence type="predicted"/>
<dbReference type="Proteomes" id="UP000289650">
    <property type="component" value="Unassembled WGS sequence"/>
</dbReference>
<evidence type="ECO:0000313" key="2">
    <source>
        <dbReference type="Proteomes" id="UP000289650"/>
    </source>
</evidence>
<accession>A0A4Q2APX3</accession>
<sequence>MDMQIDDGMIQAQCKVLLYALWDNGPMASSHEIFCGPIANRALARLFRLGWVGWRNGKDAIYLTPEGEDESPLADVPLSK</sequence>
<gene>
    <name evidence="1" type="ORF">D1006_00225</name>
</gene>
<evidence type="ECO:0000313" key="1">
    <source>
        <dbReference type="EMBL" id="RXV70951.1"/>
    </source>
</evidence>
<protein>
    <submittedName>
        <fullName evidence="1">Uncharacterized protein</fullName>
    </submittedName>
</protein>
<dbReference type="AlphaFoldDB" id="A0A4Q2APX3"/>
<name>A0A4Q2APX3_9BURK</name>
<reference evidence="1 2" key="1">
    <citation type="submission" date="2018-08" db="EMBL/GenBank/DDBJ databases">
        <title>Mountain-cultivated ginseng endophyte, Burkholderia stabilis and its activity against ginseng root rot disease.</title>
        <authorList>
            <person name="Tapan Kumar M."/>
            <person name="Bae H."/>
            <person name="Shanmugam G."/>
            <person name="Jeon J."/>
        </authorList>
    </citation>
    <scope>NUCLEOTIDE SEQUENCE [LARGE SCALE GENOMIC DNA]</scope>
    <source>
        <strain evidence="1 2">EB159</strain>
    </source>
</reference>
<dbReference type="EMBL" id="QWEX01000001">
    <property type="protein sequence ID" value="RXV70951.1"/>
    <property type="molecule type" value="Genomic_DNA"/>
</dbReference>